<evidence type="ECO:0000256" key="2">
    <source>
        <dbReference type="ARBA" id="ARBA00024325"/>
    </source>
</evidence>
<dbReference type="Proteomes" id="UP001165962">
    <property type="component" value="Unassembled WGS sequence"/>
</dbReference>
<name>A0ABX0JHN1_9BACL</name>
<keyword evidence="4" id="KW-0946">Virion</keyword>
<keyword evidence="5" id="KW-1185">Reference proteome</keyword>
<dbReference type="PANTHER" id="PTHR39183:SF1">
    <property type="entry name" value="SPORE COAT PROTEIN F-LIKE PROTEIN YHCQ"/>
    <property type="match status" value="1"/>
</dbReference>
<sequence length="98" mass="11146">MNTILEHLAGLNSLTDEVIAMDFLINAKNGIRNYAMAVTECATPEIKTILMNHLDEAIATHEKIVSYMMSRELYRPFHIKEQIQLDLLNIQTAMDIPS</sequence>
<reference evidence="4" key="1">
    <citation type="submission" date="2020-03" db="EMBL/GenBank/DDBJ databases">
        <title>Draft sequencing of Paenibacilllus sp. S3N08.</title>
        <authorList>
            <person name="Kim D.-U."/>
        </authorList>
    </citation>
    <scope>NUCLEOTIDE SEQUENCE</scope>
    <source>
        <strain evidence="4">S3N08</strain>
    </source>
</reference>
<evidence type="ECO:0000256" key="1">
    <source>
        <dbReference type="ARBA" id="ARBA00022969"/>
    </source>
</evidence>
<accession>A0ABX0JHN1</accession>
<keyword evidence="1" id="KW-0749">Sporulation</keyword>
<dbReference type="Pfam" id="PF07875">
    <property type="entry name" value="Coat_F"/>
    <property type="match status" value="1"/>
</dbReference>
<dbReference type="RefSeq" id="WP_166156805.1">
    <property type="nucleotide sequence ID" value="NZ_JAAOIW010000024.1"/>
</dbReference>
<dbReference type="InterPro" id="IPR012851">
    <property type="entry name" value="Spore_coat_CotF-like"/>
</dbReference>
<comment type="subcellular location">
    <subcellularLocation>
        <location evidence="2">Spore coat</location>
    </subcellularLocation>
</comment>
<evidence type="ECO:0000313" key="5">
    <source>
        <dbReference type="Proteomes" id="UP001165962"/>
    </source>
</evidence>
<gene>
    <name evidence="4" type="ORF">G9U52_34880</name>
</gene>
<dbReference type="PANTHER" id="PTHR39183">
    <property type="entry name" value="SPORE COAT PROTEIN F-LIKE PROTEIN YHCQ"/>
    <property type="match status" value="1"/>
</dbReference>
<protein>
    <submittedName>
        <fullName evidence="4">Spore coat protein</fullName>
    </submittedName>
</protein>
<proteinExistence type="inferred from homology"/>
<keyword evidence="4" id="KW-0167">Capsid protein</keyword>
<dbReference type="InterPro" id="IPR012347">
    <property type="entry name" value="Ferritin-like"/>
</dbReference>
<comment type="caution">
    <text evidence="4">The sequence shown here is derived from an EMBL/GenBank/DDBJ whole genome shotgun (WGS) entry which is preliminary data.</text>
</comment>
<dbReference type="EMBL" id="JAAOIW010000024">
    <property type="protein sequence ID" value="NHN34930.1"/>
    <property type="molecule type" value="Genomic_DNA"/>
</dbReference>
<dbReference type="Gene3D" id="1.20.1260.10">
    <property type="match status" value="1"/>
</dbReference>
<evidence type="ECO:0000256" key="3">
    <source>
        <dbReference type="ARBA" id="ARBA00024344"/>
    </source>
</evidence>
<evidence type="ECO:0000313" key="4">
    <source>
        <dbReference type="EMBL" id="NHN34930.1"/>
    </source>
</evidence>
<comment type="similarity">
    <text evidence="3">Belongs to the CotF family.</text>
</comment>
<organism evidence="4 5">
    <name type="scientific">Paenibacillus agricola</name>
    <dbReference type="NCBI Taxonomy" id="2716264"/>
    <lineage>
        <taxon>Bacteria</taxon>
        <taxon>Bacillati</taxon>
        <taxon>Bacillota</taxon>
        <taxon>Bacilli</taxon>
        <taxon>Bacillales</taxon>
        <taxon>Paenibacillaceae</taxon>
        <taxon>Paenibacillus</taxon>
    </lineage>
</organism>